<dbReference type="PANTHER" id="PTHR43877:SF2">
    <property type="entry name" value="AMINOALKYLPHOSPHONATE N-ACETYLTRANSFERASE-RELATED"/>
    <property type="match status" value="1"/>
</dbReference>
<dbReference type="InterPro" id="IPR050832">
    <property type="entry name" value="Bact_Acetyltransf"/>
</dbReference>
<organism evidence="4 5">
    <name type="scientific">Coniochaeta ligniaria NRRL 30616</name>
    <dbReference type="NCBI Taxonomy" id="1408157"/>
    <lineage>
        <taxon>Eukaryota</taxon>
        <taxon>Fungi</taxon>
        <taxon>Dikarya</taxon>
        <taxon>Ascomycota</taxon>
        <taxon>Pezizomycotina</taxon>
        <taxon>Sordariomycetes</taxon>
        <taxon>Sordariomycetidae</taxon>
        <taxon>Coniochaetales</taxon>
        <taxon>Coniochaetaceae</taxon>
        <taxon>Coniochaeta</taxon>
    </lineage>
</organism>
<dbReference type="OrthoDB" id="5689at2759"/>
<protein>
    <submittedName>
        <fullName evidence="4">Acetyltransferase</fullName>
    </submittedName>
</protein>
<dbReference type="InterPro" id="IPR016181">
    <property type="entry name" value="Acyl_CoA_acyltransferase"/>
</dbReference>
<dbReference type="PROSITE" id="PS51186">
    <property type="entry name" value="GNAT"/>
    <property type="match status" value="1"/>
</dbReference>
<evidence type="ECO:0000313" key="4">
    <source>
        <dbReference type="EMBL" id="OIW34169.1"/>
    </source>
</evidence>
<keyword evidence="1 4" id="KW-0808">Transferase</keyword>
<dbReference type="InterPro" id="IPR000182">
    <property type="entry name" value="GNAT_dom"/>
</dbReference>
<evidence type="ECO:0000256" key="2">
    <source>
        <dbReference type="ARBA" id="ARBA00023315"/>
    </source>
</evidence>
<dbReference type="GO" id="GO:0016747">
    <property type="term" value="F:acyltransferase activity, transferring groups other than amino-acyl groups"/>
    <property type="evidence" value="ECO:0007669"/>
    <property type="project" value="InterPro"/>
</dbReference>
<name>A0A1J7JLB4_9PEZI</name>
<accession>A0A1J7JLB4</accession>
<keyword evidence="2" id="KW-0012">Acyltransferase</keyword>
<dbReference type="SUPFAM" id="SSF55729">
    <property type="entry name" value="Acyl-CoA N-acyltransferases (Nat)"/>
    <property type="match status" value="1"/>
</dbReference>
<dbReference type="PANTHER" id="PTHR43877">
    <property type="entry name" value="AMINOALKYLPHOSPHONATE N-ACETYLTRANSFERASE-RELATED-RELATED"/>
    <property type="match status" value="1"/>
</dbReference>
<evidence type="ECO:0000313" key="5">
    <source>
        <dbReference type="Proteomes" id="UP000182658"/>
    </source>
</evidence>
<dbReference type="InParanoid" id="A0A1J7JLB4"/>
<dbReference type="STRING" id="1408157.A0A1J7JLB4"/>
<keyword evidence="5" id="KW-1185">Reference proteome</keyword>
<gene>
    <name evidence="4" type="ORF">CONLIGDRAFT_629117</name>
</gene>
<feature type="domain" description="N-acetyltransferase" evidence="3">
    <location>
        <begin position="8"/>
        <end position="170"/>
    </location>
</feature>
<dbReference type="Proteomes" id="UP000182658">
    <property type="component" value="Unassembled WGS sequence"/>
</dbReference>
<dbReference type="Gene3D" id="3.40.630.30">
    <property type="match status" value="1"/>
</dbReference>
<dbReference type="EMBL" id="KV875094">
    <property type="protein sequence ID" value="OIW34169.1"/>
    <property type="molecule type" value="Genomic_DNA"/>
</dbReference>
<dbReference type="CDD" id="cd04301">
    <property type="entry name" value="NAT_SF"/>
    <property type="match status" value="1"/>
</dbReference>
<evidence type="ECO:0000259" key="3">
    <source>
        <dbReference type="PROSITE" id="PS51186"/>
    </source>
</evidence>
<dbReference type="Pfam" id="PF00583">
    <property type="entry name" value="Acetyltransf_1"/>
    <property type="match status" value="1"/>
</dbReference>
<evidence type="ECO:0000256" key="1">
    <source>
        <dbReference type="ARBA" id="ARBA00022679"/>
    </source>
</evidence>
<proteinExistence type="predicted"/>
<sequence length="186" mass="20325">MGSQPVSLAFREATPEDIPLLLPLIKRAYRGSASRAGWTTEADLVADDRIDAAGLLTKISQPTGAVLVATDTSSGSFVSCCEVLHHPGSNAAYFGLFAVDPLLQGGGIGKTVLAFAEGYAREKWGVERMEMTVIWTREELIAWYGRRGYVKTGERREFPYAELVNGKALRDDLWFEVLEKDLVAAA</sequence>
<dbReference type="AlphaFoldDB" id="A0A1J7JLB4"/>
<reference evidence="4 5" key="1">
    <citation type="submission" date="2016-10" db="EMBL/GenBank/DDBJ databases">
        <title>Draft genome sequence of Coniochaeta ligniaria NRRL30616, a lignocellulolytic fungus for bioabatement of inhibitors in plant biomass hydrolysates.</title>
        <authorList>
            <consortium name="DOE Joint Genome Institute"/>
            <person name="Jimenez D.J."/>
            <person name="Hector R.E."/>
            <person name="Riley R."/>
            <person name="Sun H."/>
            <person name="Grigoriev I.V."/>
            <person name="Van Elsas J.D."/>
            <person name="Nichols N.N."/>
        </authorList>
    </citation>
    <scope>NUCLEOTIDE SEQUENCE [LARGE SCALE GENOMIC DNA]</scope>
    <source>
        <strain evidence="4 5">NRRL 30616</strain>
    </source>
</reference>